<evidence type="ECO:0000256" key="1">
    <source>
        <dbReference type="SAM" id="Phobius"/>
    </source>
</evidence>
<keyword evidence="1" id="KW-0812">Transmembrane</keyword>
<comment type="caution">
    <text evidence="2">The sequence shown here is derived from an EMBL/GenBank/DDBJ whole genome shotgun (WGS) entry which is preliminary data.</text>
</comment>
<evidence type="ECO:0000313" key="2">
    <source>
        <dbReference type="EMBL" id="KAF4408543.1"/>
    </source>
</evidence>
<evidence type="ECO:0008006" key="4">
    <source>
        <dbReference type="Google" id="ProtNLM"/>
    </source>
</evidence>
<proteinExistence type="predicted"/>
<keyword evidence="1" id="KW-0472">Membrane</keyword>
<evidence type="ECO:0000313" key="3">
    <source>
        <dbReference type="Proteomes" id="UP000621266"/>
    </source>
</evidence>
<protein>
    <recommendedName>
        <fullName evidence="4">MrpA C-terminal/MbhD domain-containing protein</fullName>
    </recommendedName>
</protein>
<reference evidence="2 3" key="1">
    <citation type="submission" date="2019-10" db="EMBL/GenBank/DDBJ databases">
        <title>Streptomyces tenebrisbrunneis sp.nov., an endogenous actinomycete isolated from of Lycium ruthenicum.</title>
        <authorList>
            <person name="Ma L."/>
        </authorList>
    </citation>
    <scope>NUCLEOTIDE SEQUENCE [LARGE SCALE GENOMIC DNA]</scope>
    <source>
        <strain evidence="2 3">TRM 66187</strain>
    </source>
</reference>
<dbReference type="RefSeq" id="WP_098754963.1">
    <property type="nucleotide sequence ID" value="NZ_WHPN01000271.1"/>
</dbReference>
<name>A0ABQ7FIU6_9ACTN</name>
<gene>
    <name evidence="2" type="ORF">GCU69_14025</name>
</gene>
<keyword evidence="1" id="KW-1133">Transmembrane helix</keyword>
<feature type="transmembrane region" description="Helical" evidence="1">
    <location>
        <begin position="43"/>
        <end position="62"/>
    </location>
</feature>
<keyword evidence="3" id="KW-1185">Reference proteome</keyword>
<sequence length="124" mass="13164">MQPDMATLAAPDSALDALLITVIVLAALAYCVVLIVAPKPTLILSFSAALCFAGGYFCALGLDASRPIAGLSGGGVLLTAVLVFAVLASKSIKRDAEERRLEWEARQAQAGKHADMRRYWRSTD</sequence>
<feature type="transmembrane region" description="Helical" evidence="1">
    <location>
        <begin position="68"/>
        <end position="89"/>
    </location>
</feature>
<feature type="transmembrane region" description="Helical" evidence="1">
    <location>
        <begin position="17"/>
        <end position="36"/>
    </location>
</feature>
<accession>A0ABQ7FIU6</accession>
<dbReference type="Proteomes" id="UP000621266">
    <property type="component" value="Unassembled WGS sequence"/>
</dbReference>
<dbReference type="EMBL" id="WHPN01000271">
    <property type="protein sequence ID" value="KAF4408543.1"/>
    <property type="molecule type" value="Genomic_DNA"/>
</dbReference>
<organism evidence="2 3">
    <name type="scientific">Streptomyces lycii</name>
    <dbReference type="NCBI Taxonomy" id="2654337"/>
    <lineage>
        <taxon>Bacteria</taxon>
        <taxon>Bacillati</taxon>
        <taxon>Actinomycetota</taxon>
        <taxon>Actinomycetes</taxon>
        <taxon>Kitasatosporales</taxon>
        <taxon>Streptomycetaceae</taxon>
        <taxon>Streptomyces</taxon>
    </lineage>
</organism>